<organism evidence="2 3">
    <name type="scientific">Candidatus Reconcilbacillus cellulovorans</name>
    <dbReference type="NCBI Taxonomy" id="1906605"/>
    <lineage>
        <taxon>Bacteria</taxon>
        <taxon>Bacillati</taxon>
        <taxon>Bacillota</taxon>
        <taxon>Bacilli</taxon>
        <taxon>Bacillales</taxon>
        <taxon>Paenibacillaceae</taxon>
        <taxon>Candidatus Reconcilbacillus</taxon>
    </lineage>
</organism>
<evidence type="ECO:0008006" key="4">
    <source>
        <dbReference type="Google" id="ProtNLM"/>
    </source>
</evidence>
<gene>
    <name evidence="2" type="ORF">BLM47_03840</name>
</gene>
<protein>
    <recommendedName>
        <fullName evidence="4">SGNH hydrolase-type esterase domain-containing protein</fullName>
    </recommendedName>
</protein>
<name>A0A2A6E2D5_9BACL</name>
<evidence type="ECO:0000313" key="2">
    <source>
        <dbReference type="EMBL" id="PDO11155.1"/>
    </source>
</evidence>
<sequence>MRANAFVLAFAVGFWALDAAVAALDPVGRSDRFYKDDFTKTILRHGGARKGPVFFGNSAVTGAYIEEQAEIPLVEMGLAYGKLTDLKAILQKRLYEPEGVLLIGIDPHAMLDKLETDPFYPWHRKPWEPYLYFYRGPIRDAAEAAVRTLWRGLRDERRIDLSYKPAWMGKQLYFGRLPPDKLRDKWNEYERRFGGMTVERDMRRNLEALEWVLDYAEKRRLFVGVVWMPVNPDPAYPPQRYWRPLRETVGALLARRGVPVLDLADRFAPEDFHDLVHLERNTGAPKFTREVDAWLRSSANFSKSPST</sequence>
<reference evidence="2 3" key="1">
    <citation type="submission" date="2016-12" db="EMBL/GenBank/DDBJ databases">
        <title>Candidatus Reconcilibacillus cellulovorans genome.</title>
        <authorList>
            <person name="Kolinko S."/>
            <person name="Wu Y.-W."/>
            <person name="Tachea F."/>
            <person name="Denzel E."/>
            <person name="Hiras J."/>
            <person name="Baecker N."/>
            <person name="Chan L.J."/>
            <person name="Eichorst S.A."/>
            <person name="Frey D."/>
            <person name="Adams P.D."/>
            <person name="Pray T."/>
            <person name="Tanjore D."/>
            <person name="Petzold C.J."/>
            <person name="Gladden J.M."/>
            <person name="Simmons B.A."/>
            <person name="Singer S.W."/>
        </authorList>
    </citation>
    <scope>NUCLEOTIDE SEQUENCE [LARGE SCALE GENOMIC DNA]</scope>
    <source>
        <strain evidence="2">JTherm</strain>
    </source>
</reference>
<evidence type="ECO:0000313" key="3">
    <source>
        <dbReference type="Proteomes" id="UP000243688"/>
    </source>
</evidence>
<dbReference type="EMBL" id="MOXJ01000005">
    <property type="protein sequence ID" value="PDO11155.1"/>
    <property type="molecule type" value="Genomic_DNA"/>
</dbReference>
<feature type="signal peptide" evidence="1">
    <location>
        <begin position="1"/>
        <end position="22"/>
    </location>
</feature>
<feature type="chain" id="PRO_5039296117" description="SGNH hydrolase-type esterase domain-containing protein" evidence="1">
    <location>
        <begin position="23"/>
        <end position="307"/>
    </location>
</feature>
<proteinExistence type="predicted"/>
<evidence type="ECO:0000256" key="1">
    <source>
        <dbReference type="SAM" id="SignalP"/>
    </source>
</evidence>
<keyword evidence="1" id="KW-0732">Signal</keyword>
<comment type="caution">
    <text evidence="2">The sequence shown here is derived from an EMBL/GenBank/DDBJ whole genome shotgun (WGS) entry which is preliminary data.</text>
</comment>
<dbReference type="AlphaFoldDB" id="A0A2A6E2D5"/>
<dbReference type="Proteomes" id="UP000243688">
    <property type="component" value="Unassembled WGS sequence"/>
</dbReference>
<accession>A0A2A6E2D5</accession>